<dbReference type="Pfam" id="PF18862">
    <property type="entry name" value="ApeA_NTD1"/>
    <property type="match status" value="1"/>
</dbReference>
<dbReference type="InterPro" id="IPR041223">
    <property type="entry name" value="ApeA_NTD"/>
</dbReference>
<evidence type="ECO:0000259" key="2">
    <source>
        <dbReference type="Pfam" id="PF18862"/>
    </source>
</evidence>
<dbReference type="Proteomes" id="UP000273854">
    <property type="component" value="Unassembled WGS sequence"/>
</dbReference>
<dbReference type="AlphaFoldDB" id="A0A3M5P744"/>
<dbReference type="OrthoDB" id="8043414at2"/>
<gene>
    <name evidence="3" type="ORF">ALP40_00869</name>
</gene>
<accession>A0A3M5P744</accession>
<name>A0A3M5P744_PSEVI</name>
<dbReference type="Pfam" id="PF18739">
    <property type="entry name" value="HEPN_Apea"/>
    <property type="match status" value="1"/>
</dbReference>
<organism evidence="3 4">
    <name type="scientific">Pseudomonas viridiflava</name>
    <name type="common">Phytomonas viridiflava</name>
    <dbReference type="NCBI Taxonomy" id="33069"/>
    <lineage>
        <taxon>Bacteria</taxon>
        <taxon>Pseudomonadati</taxon>
        <taxon>Pseudomonadota</taxon>
        <taxon>Gammaproteobacteria</taxon>
        <taxon>Pseudomonadales</taxon>
        <taxon>Pseudomonadaceae</taxon>
        <taxon>Pseudomonas</taxon>
    </lineage>
</organism>
<dbReference type="RefSeq" id="WP_147478323.1">
    <property type="nucleotide sequence ID" value="NZ_RBTP01000042.1"/>
</dbReference>
<evidence type="ECO:0000259" key="1">
    <source>
        <dbReference type="Pfam" id="PF18739"/>
    </source>
</evidence>
<sequence>MSNTEKILCCFTLGGQQYLSELLLDAEKSSLNLHSRHQIPYDPEPHSLYGESLDYQKISLFECVGDPPDSAGLYPDIAHTRSSFPHYAVLGQRHIAENEKAFKSISFRTDDLELVFANQGLFGSAAHAPDHQNLKAWLESCSPNANITSNNDHIPFHHAADQNFVEHDISVGFFSVAVELKATANSYKEIHYVKTTVATLRFKERKSLTEALDGIIVAQHFFTIIAGRYQGVHSLLADVENPKLSVSQNESDKMRIHWSFAPTCSTHLASNLRDIPVTPQVDSDEFYTLFRQWSERHDRWLPARLRIINWQKAGRVFDENRLVAAANAFDILPYSAYPETGDLSEETLEARRQCKALIRALRSGPEREQALNTLSFWGGKNLKLKVLSRSKIIHDSFGDYFVDLDLVLTTAINMRNYFVHGTNKFGYEHYEHLMPFLTDALEFAFIASDLIECGWNAKQWSSKYLGYSHPLAAFYRRYTSELGNFVLAKQNAQK</sequence>
<protein>
    <submittedName>
        <fullName evidence="3">Uncharacterized protein</fullName>
    </submittedName>
</protein>
<evidence type="ECO:0000313" key="3">
    <source>
        <dbReference type="EMBL" id="RMT80579.1"/>
    </source>
</evidence>
<proteinExistence type="predicted"/>
<dbReference type="EMBL" id="RBTP01000042">
    <property type="protein sequence ID" value="RMT80579.1"/>
    <property type="molecule type" value="Genomic_DNA"/>
</dbReference>
<comment type="caution">
    <text evidence="3">The sequence shown here is derived from an EMBL/GenBank/DDBJ whole genome shotgun (WGS) entry which is preliminary data.</text>
</comment>
<feature type="domain" description="Apea-like HEPN" evidence="1">
    <location>
        <begin position="324"/>
        <end position="459"/>
    </location>
</feature>
<feature type="domain" description="ApeA N-terminal" evidence="2">
    <location>
        <begin position="25"/>
        <end position="270"/>
    </location>
</feature>
<evidence type="ECO:0000313" key="4">
    <source>
        <dbReference type="Proteomes" id="UP000273854"/>
    </source>
</evidence>
<dbReference type="InterPro" id="IPR041229">
    <property type="entry name" value="HEPN_Apea"/>
</dbReference>
<reference evidence="3 4" key="1">
    <citation type="submission" date="2018-08" db="EMBL/GenBank/DDBJ databases">
        <title>Recombination of ecologically and evolutionarily significant loci maintains genetic cohesion in the Pseudomonas syringae species complex.</title>
        <authorList>
            <person name="Dillon M."/>
            <person name="Thakur S."/>
            <person name="Almeida R.N.D."/>
            <person name="Weir B.S."/>
            <person name="Guttman D.S."/>
        </authorList>
    </citation>
    <scope>NUCLEOTIDE SEQUENCE [LARGE SCALE GENOMIC DNA]</scope>
    <source>
        <strain evidence="3 4">ICMP 19473</strain>
    </source>
</reference>